<evidence type="ECO:0000256" key="8">
    <source>
        <dbReference type="PIRSR" id="PIRSR019574-1"/>
    </source>
</evidence>
<feature type="binding site" evidence="8">
    <location>
        <position position="85"/>
    </location>
    <ligand>
        <name>spermidine</name>
        <dbReference type="ChEBI" id="CHEBI:57834"/>
    </ligand>
</feature>
<dbReference type="EMBL" id="PDKT01000001">
    <property type="protein sequence ID" value="PPI88111.1"/>
    <property type="molecule type" value="Genomic_DNA"/>
</dbReference>
<feature type="binding site" evidence="8">
    <location>
        <position position="36"/>
    </location>
    <ligand>
        <name>spermidine</name>
        <dbReference type="ChEBI" id="CHEBI:57834"/>
    </ligand>
</feature>
<comment type="caution">
    <text evidence="9">The sequence shown here is derived from an EMBL/GenBank/DDBJ whole genome shotgun (WGS) entry which is preliminary data.</text>
</comment>
<dbReference type="PIRSF" id="PIRSF019574">
    <property type="entry name" value="Periplasmic_polyamine_BP"/>
    <property type="match status" value="1"/>
</dbReference>
<evidence type="ECO:0000256" key="3">
    <source>
        <dbReference type="ARBA" id="ARBA00022448"/>
    </source>
</evidence>
<feature type="binding site" evidence="8">
    <location>
        <begin position="168"/>
        <end position="171"/>
    </location>
    <ligand>
        <name>spermidine</name>
        <dbReference type="ChEBI" id="CHEBI:57834"/>
    </ligand>
</feature>
<organism evidence="9 10">
    <name type="scientific">Candidatus Pantoea edessiphila</name>
    <dbReference type="NCBI Taxonomy" id="2044610"/>
    <lineage>
        <taxon>Bacteria</taxon>
        <taxon>Pseudomonadati</taxon>
        <taxon>Pseudomonadota</taxon>
        <taxon>Gammaproteobacteria</taxon>
        <taxon>Enterobacterales</taxon>
        <taxon>Erwiniaceae</taxon>
        <taxon>Pantoea</taxon>
    </lineage>
</organism>
<evidence type="ECO:0000256" key="6">
    <source>
        <dbReference type="ARBA" id="ARBA00056738"/>
    </source>
</evidence>
<dbReference type="GO" id="GO:0042597">
    <property type="term" value="C:periplasmic space"/>
    <property type="evidence" value="ECO:0007669"/>
    <property type="project" value="UniProtKB-SubCell"/>
</dbReference>
<dbReference type="RefSeq" id="WP_136130721.1">
    <property type="nucleotide sequence ID" value="NZ_PDKT01000001.1"/>
</dbReference>
<gene>
    <name evidence="9" type="ORF">CRV12_00530</name>
</gene>
<evidence type="ECO:0000256" key="1">
    <source>
        <dbReference type="ARBA" id="ARBA00004418"/>
    </source>
</evidence>
<dbReference type="InterPro" id="IPR006059">
    <property type="entry name" value="SBP"/>
</dbReference>
<evidence type="ECO:0000256" key="2">
    <source>
        <dbReference type="ARBA" id="ARBA00007173"/>
    </source>
</evidence>
<dbReference type="PANTHER" id="PTHR30222:SF17">
    <property type="entry name" value="SPERMIDINE_PUTRESCINE-BINDING PERIPLASMIC PROTEIN"/>
    <property type="match status" value="1"/>
</dbReference>
<dbReference type="Pfam" id="PF13416">
    <property type="entry name" value="SBP_bac_8"/>
    <property type="match status" value="1"/>
</dbReference>
<keyword evidence="3 7" id="KW-0813">Transport</keyword>
<keyword evidence="4" id="KW-0732">Signal</keyword>
<dbReference type="InterPro" id="IPR001188">
    <property type="entry name" value="Sperm_putr-bd"/>
</dbReference>
<dbReference type="FunFam" id="3.40.190.10:FF:000062">
    <property type="entry name" value="Putrescine-binding periplasmic protein"/>
    <property type="match status" value="1"/>
</dbReference>
<proteinExistence type="inferred from homology"/>
<keyword evidence="5 7" id="KW-0574">Periplasm</keyword>
<dbReference type="NCBIfam" id="NF007048">
    <property type="entry name" value="PRK09501.1"/>
    <property type="match status" value="1"/>
</dbReference>
<protein>
    <recommendedName>
        <fullName evidence="7">Putrescine-binding periplasmic protein</fullName>
    </recommendedName>
</protein>
<reference evidence="9 10" key="1">
    <citation type="journal article" date="2018" name="Genome Biol. Evol.">
        <title>Cladogenesis and Genomic Streamlining in Extracellular Endosymbionts of Tropical Stink Bugs.</title>
        <authorList>
            <person name="Otero-Bravo A."/>
            <person name="Goffredi S."/>
            <person name="Sabree Z.L."/>
        </authorList>
    </citation>
    <scope>NUCLEOTIDE SEQUENCE [LARGE SCALE GENOMIC DNA]</scope>
    <source>
        <strain evidence="9 10">SoEE</strain>
    </source>
</reference>
<dbReference type="PRINTS" id="PR00909">
    <property type="entry name" value="SPERMDNBNDNG"/>
</dbReference>
<dbReference type="SUPFAM" id="SSF53850">
    <property type="entry name" value="Periplasmic binding protein-like II"/>
    <property type="match status" value="1"/>
</dbReference>
<dbReference type="AlphaFoldDB" id="A0A2P5T0K3"/>
<dbReference type="PANTHER" id="PTHR30222">
    <property type="entry name" value="SPERMIDINE/PUTRESCINE-BINDING PERIPLASMIC PROTEIN"/>
    <property type="match status" value="1"/>
</dbReference>
<dbReference type="Gene3D" id="3.40.190.10">
    <property type="entry name" value="Periplasmic binding protein-like II"/>
    <property type="match status" value="2"/>
</dbReference>
<dbReference type="GO" id="GO:0015846">
    <property type="term" value="P:polyamine transport"/>
    <property type="evidence" value="ECO:0007669"/>
    <property type="project" value="InterPro"/>
</dbReference>
<evidence type="ECO:0000313" key="10">
    <source>
        <dbReference type="Proteomes" id="UP000296153"/>
    </source>
</evidence>
<accession>A0A2P5T0K3</accession>
<dbReference type="Proteomes" id="UP000296153">
    <property type="component" value="Unassembled WGS sequence"/>
</dbReference>
<dbReference type="OrthoDB" id="9769319at2"/>
<dbReference type="GO" id="GO:0030313">
    <property type="term" value="C:cell envelope"/>
    <property type="evidence" value="ECO:0007669"/>
    <property type="project" value="UniProtKB-ARBA"/>
</dbReference>
<evidence type="ECO:0000256" key="4">
    <source>
        <dbReference type="ARBA" id="ARBA00022729"/>
    </source>
</evidence>
<name>A0A2P5T0K3_9GAMM</name>
<evidence type="ECO:0000313" key="9">
    <source>
        <dbReference type="EMBL" id="PPI88111.1"/>
    </source>
</evidence>
<sequence>MGCFIKLFIALIIFVCNIVYAEIRSSNVLYFYNWTEYVPSGLLEQFSKETGIKVIYSTYESNEIMYSKLKTWKSGSYDLIVPSSYFVAKMRKENMLQKIDKVALTNFNNLDTNLLNKPFDPNNDYSIPYIWGATIIGVNSSEIDPKTITSWSDLWKPKYKNKLLLIDDAREVFQIALRKLGISGNTTNMKQIKSAYIELKKLMPNVLAFNSDNPGNPYMEGDISLGMVWNGSAYIVRQAGAPLQTIWPKEGGIFWMDNLAIPINAKNKEGALKLINFLLRPEIAAKVAIAIGYPTANREAKKFLPTKITRDKLLYPSVDLIKKGEWQNDVGNASREYETLFQKLKADN</sequence>
<comment type="similarity">
    <text evidence="2 7">Belongs to the bacterial solute-binding protein PotD/PotF family.</text>
</comment>
<evidence type="ECO:0000256" key="7">
    <source>
        <dbReference type="PIRNR" id="PIRNR019574"/>
    </source>
</evidence>
<evidence type="ECO:0000256" key="5">
    <source>
        <dbReference type="ARBA" id="ARBA00022764"/>
    </source>
</evidence>
<comment type="function">
    <text evidence="6">Required for the activity of the bacterial periplasmic transport system of putrescine and spermidine. Polyamine binding protein.</text>
</comment>
<dbReference type="GO" id="GO:0019808">
    <property type="term" value="F:polyamine binding"/>
    <property type="evidence" value="ECO:0007669"/>
    <property type="project" value="InterPro"/>
</dbReference>
<feature type="binding site" evidence="8">
    <location>
        <position position="327"/>
    </location>
    <ligand>
        <name>spermidine</name>
        <dbReference type="ChEBI" id="CHEBI:57834"/>
    </ligand>
</feature>
<comment type="subcellular location">
    <subcellularLocation>
        <location evidence="1 7">Periplasm</location>
    </subcellularLocation>
</comment>